<sequence length="87" mass="10443">GIAFYHDLTDNANKVAFLESIIELRKDEYKKEELQKAYNSLPKKGVEFYYNLTNNADRVAFLESMIELRKDKRKKQKDKHKKRYVLD</sequence>
<protein>
    <submittedName>
        <fullName evidence="1">19390_t:CDS:1</fullName>
    </submittedName>
</protein>
<keyword evidence="2" id="KW-1185">Reference proteome</keyword>
<comment type="caution">
    <text evidence="1">The sequence shown here is derived from an EMBL/GenBank/DDBJ whole genome shotgun (WGS) entry which is preliminary data.</text>
</comment>
<accession>A0A9N9EB97</accession>
<name>A0A9N9EB97_9GLOM</name>
<gene>
    <name evidence="1" type="ORF">DERYTH_LOCUS11337</name>
</gene>
<evidence type="ECO:0000313" key="1">
    <source>
        <dbReference type="EMBL" id="CAG8672691.1"/>
    </source>
</evidence>
<dbReference type="EMBL" id="CAJVPY010006963">
    <property type="protein sequence ID" value="CAG8672691.1"/>
    <property type="molecule type" value="Genomic_DNA"/>
</dbReference>
<organism evidence="1 2">
    <name type="scientific">Dentiscutata erythropus</name>
    <dbReference type="NCBI Taxonomy" id="1348616"/>
    <lineage>
        <taxon>Eukaryota</taxon>
        <taxon>Fungi</taxon>
        <taxon>Fungi incertae sedis</taxon>
        <taxon>Mucoromycota</taxon>
        <taxon>Glomeromycotina</taxon>
        <taxon>Glomeromycetes</taxon>
        <taxon>Diversisporales</taxon>
        <taxon>Gigasporaceae</taxon>
        <taxon>Dentiscutata</taxon>
    </lineage>
</organism>
<evidence type="ECO:0000313" key="2">
    <source>
        <dbReference type="Proteomes" id="UP000789405"/>
    </source>
</evidence>
<feature type="non-terminal residue" evidence="1">
    <location>
        <position position="87"/>
    </location>
</feature>
<dbReference type="AlphaFoldDB" id="A0A9N9EB97"/>
<proteinExistence type="predicted"/>
<dbReference type="Proteomes" id="UP000789405">
    <property type="component" value="Unassembled WGS sequence"/>
</dbReference>
<reference evidence="1" key="1">
    <citation type="submission" date="2021-06" db="EMBL/GenBank/DDBJ databases">
        <authorList>
            <person name="Kallberg Y."/>
            <person name="Tangrot J."/>
            <person name="Rosling A."/>
        </authorList>
    </citation>
    <scope>NUCLEOTIDE SEQUENCE</scope>
    <source>
        <strain evidence="1">MA453B</strain>
    </source>
</reference>